<evidence type="ECO:0000313" key="2">
    <source>
        <dbReference type="EMBL" id="KGN55435.1"/>
    </source>
</evidence>
<keyword evidence="1" id="KW-1133">Transmembrane helix</keyword>
<name>A0A0A0L0E0_CUCSA</name>
<evidence type="ECO:0000256" key="1">
    <source>
        <dbReference type="SAM" id="Phobius"/>
    </source>
</evidence>
<keyword evidence="3" id="KW-1185">Reference proteome</keyword>
<keyword evidence="1" id="KW-0472">Membrane</keyword>
<keyword evidence="1" id="KW-0812">Transmembrane</keyword>
<organism evidence="2 3">
    <name type="scientific">Cucumis sativus</name>
    <name type="common">Cucumber</name>
    <dbReference type="NCBI Taxonomy" id="3659"/>
    <lineage>
        <taxon>Eukaryota</taxon>
        <taxon>Viridiplantae</taxon>
        <taxon>Streptophyta</taxon>
        <taxon>Embryophyta</taxon>
        <taxon>Tracheophyta</taxon>
        <taxon>Spermatophyta</taxon>
        <taxon>Magnoliopsida</taxon>
        <taxon>eudicotyledons</taxon>
        <taxon>Gunneridae</taxon>
        <taxon>Pentapetalae</taxon>
        <taxon>rosids</taxon>
        <taxon>fabids</taxon>
        <taxon>Cucurbitales</taxon>
        <taxon>Cucurbitaceae</taxon>
        <taxon>Benincaseae</taxon>
        <taxon>Cucumis</taxon>
    </lineage>
</organism>
<feature type="transmembrane region" description="Helical" evidence="1">
    <location>
        <begin position="31"/>
        <end position="53"/>
    </location>
</feature>
<dbReference type="AlphaFoldDB" id="A0A0A0L0E0"/>
<protein>
    <submittedName>
        <fullName evidence="2">Uncharacterized protein</fullName>
    </submittedName>
</protein>
<dbReference type="Proteomes" id="UP000029981">
    <property type="component" value="Chromosome 4"/>
</dbReference>
<accession>A0A0A0L0E0</accession>
<dbReference type="EMBL" id="CM002925">
    <property type="protein sequence ID" value="KGN55435.1"/>
    <property type="molecule type" value="Genomic_DNA"/>
</dbReference>
<sequence>MSRSVPTDNPLGMGMSHRNFVLVDLSPLSRLVLVIGVAFGPNFVAFIVCDMLFDPKSS</sequence>
<proteinExistence type="predicted"/>
<gene>
    <name evidence="2" type="ORF">Csa_4G652010</name>
</gene>
<reference evidence="2 3" key="1">
    <citation type="journal article" date="2009" name="Nat. Genet.">
        <title>The genome of the cucumber, Cucumis sativus L.</title>
        <authorList>
            <person name="Huang S."/>
            <person name="Li R."/>
            <person name="Zhang Z."/>
            <person name="Li L."/>
            <person name="Gu X."/>
            <person name="Fan W."/>
            <person name="Lucas W.J."/>
            <person name="Wang X."/>
            <person name="Xie B."/>
            <person name="Ni P."/>
            <person name="Ren Y."/>
            <person name="Zhu H."/>
            <person name="Li J."/>
            <person name="Lin K."/>
            <person name="Jin W."/>
            <person name="Fei Z."/>
            <person name="Li G."/>
            <person name="Staub J."/>
            <person name="Kilian A."/>
            <person name="van der Vossen E.A."/>
            <person name="Wu Y."/>
            <person name="Guo J."/>
            <person name="He J."/>
            <person name="Jia Z."/>
            <person name="Ren Y."/>
            <person name="Tian G."/>
            <person name="Lu Y."/>
            <person name="Ruan J."/>
            <person name="Qian W."/>
            <person name="Wang M."/>
            <person name="Huang Q."/>
            <person name="Li B."/>
            <person name="Xuan Z."/>
            <person name="Cao J."/>
            <person name="Asan"/>
            <person name="Wu Z."/>
            <person name="Zhang J."/>
            <person name="Cai Q."/>
            <person name="Bai Y."/>
            <person name="Zhao B."/>
            <person name="Han Y."/>
            <person name="Li Y."/>
            <person name="Li X."/>
            <person name="Wang S."/>
            <person name="Shi Q."/>
            <person name="Liu S."/>
            <person name="Cho W.K."/>
            <person name="Kim J.Y."/>
            <person name="Xu Y."/>
            <person name="Heller-Uszynska K."/>
            <person name="Miao H."/>
            <person name="Cheng Z."/>
            <person name="Zhang S."/>
            <person name="Wu J."/>
            <person name="Yang Y."/>
            <person name="Kang H."/>
            <person name="Li M."/>
            <person name="Liang H."/>
            <person name="Ren X."/>
            <person name="Shi Z."/>
            <person name="Wen M."/>
            <person name="Jian M."/>
            <person name="Yang H."/>
            <person name="Zhang G."/>
            <person name="Yang Z."/>
            <person name="Chen R."/>
            <person name="Liu S."/>
            <person name="Li J."/>
            <person name="Ma L."/>
            <person name="Liu H."/>
            <person name="Zhou Y."/>
            <person name="Zhao J."/>
            <person name="Fang X."/>
            <person name="Li G."/>
            <person name="Fang L."/>
            <person name="Li Y."/>
            <person name="Liu D."/>
            <person name="Zheng H."/>
            <person name="Zhang Y."/>
            <person name="Qin N."/>
            <person name="Li Z."/>
            <person name="Yang G."/>
            <person name="Yang S."/>
            <person name="Bolund L."/>
            <person name="Kristiansen K."/>
            <person name="Zheng H."/>
            <person name="Li S."/>
            <person name="Zhang X."/>
            <person name="Yang H."/>
            <person name="Wang J."/>
            <person name="Sun R."/>
            <person name="Zhang B."/>
            <person name="Jiang S."/>
            <person name="Wang J."/>
            <person name="Du Y."/>
            <person name="Li S."/>
        </authorList>
    </citation>
    <scope>NUCLEOTIDE SEQUENCE [LARGE SCALE GENOMIC DNA]</scope>
    <source>
        <strain evidence="3">cv. 9930</strain>
    </source>
</reference>
<reference evidence="2 3" key="2">
    <citation type="journal article" date="2009" name="PLoS ONE">
        <title>An integrated genetic and cytogenetic map of the cucumber genome.</title>
        <authorList>
            <person name="Ren Y."/>
            <person name="Zhang Z."/>
            <person name="Liu J."/>
            <person name="Staub J.E."/>
            <person name="Han Y."/>
            <person name="Cheng Z."/>
            <person name="Li X."/>
            <person name="Lu J."/>
            <person name="Miao H."/>
            <person name="Kang H."/>
            <person name="Xie B."/>
            <person name="Gu X."/>
            <person name="Wang X."/>
            <person name="Du Y."/>
            <person name="Jin W."/>
            <person name="Huang S."/>
        </authorList>
    </citation>
    <scope>NUCLEOTIDE SEQUENCE [LARGE SCALE GENOMIC DNA]</scope>
    <source>
        <strain evidence="3">cv. 9930</strain>
    </source>
</reference>
<evidence type="ECO:0000313" key="3">
    <source>
        <dbReference type="Proteomes" id="UP000029981"/>
    </source>
</evidence>
<reference evidence="2 3" key="4">
    <citation type="journal article" date="2011" name="BMC Genomics">
        <title>RNA-Seq improves annotation of protein-coding genes in the cucumber genome.</title>
        <authorList>
            <person name="Li Z."/>
            <person name="Zhang Z."/>
            <person name="Yan P."/>
            <person name="Huang S."/>
            <person name="Fei Z."/>
            <person name="Lin K."/>
        </authorList>
    </citation>
    <scope>NUCLEOTIDE SEQUENCE [LARGE SCALE GENOMIC DNA]</scope>
    <source>
        <strain evidence="3">cv. 9930</strain>
    </source>
</reference>
<reference evidence="2 3" key="3">
    <citation type="journal article" date="2010" name="BMC Genomics">
        <title>Transcriptome sequencing and comparative analysis of cucumber flowers with different sex types.</title>
        <authorList>
            <person name="Guo S."/>
            <person name="Zheng Y."/>
            <person name="Joung J.G."/>
            <person name="Liu S."/>
            <person name="Zhang Z."/>
            <person name="Crasta O.R."/>
            <person name="Sobral B.W."/>
            <person name="Xu Y."/>
            <person name="Huang S."/>
            <person name="Fei Z."/>
        </authorList>
    </citation>
    <scope>NUCLEOTIDE SEQUENCE [LARGE SCALE GENOMIC DNA]</scope>
    <source>
        <strain evidence="3">cv. 9930</strain>
    </source>
</reference>
<dbReference type="Gramene" id="KGN55435">
    <property type="protein sequence ID" value="KGN55435"/>
    <property type="gene ID" value="Csa_4G652010"/>
</dbReference>